<evidence type="ECO:0000259" key="2">
    <source>
        <dbReference type="PROSITE" id="PS50883"/>
    </source>
</evidence>
<dbReference type="SUPFAM" id="SSF141868">
    <property type="entry name" value="EAL domain-like"/>
    <property type="match status" value="1"/>
</dbReference>
<dbReference type="InterPro" id="IPR001633">
    <property type="entry name" value="EAL_dom"/>
</dbReference>
<keyword evidence="1" id="KW-0812">Transmembrane</keyword>
<feature type="transmembrane region" description="Helical" evidence="1">
    <location>
        <begin position="21"/>
        <end position="44"/>
    </location>
</feature>
<dbReference type="PROSITE" id="PS50883">
    <property type="entry name" value="EAL"/>
    <property type="match status" value="1"/>
</dbReference>
<evidence type="ECO:0000313" key="4">
    <source>
        <dbReference type="EMBL" id="KKM66051.1"/>
    </source>
</evidence>
<dbReference type="SMART" id="SM00267">
    <property type="entry name" value="GGDEF"/>
    <property type="match status" value="1"/>
</dbReference>
<keyword evidence="1" id="KW-0472">Membrane</keyword>
<feature type="domain" description="GGDEF" evidence="3">
    <location>
        <begin position="266"/>
        <end position="399"/>
    </location>
</feature>
<dbReference type="SMART" id="SM00052">
    <property type="entry name" value="EAL"/>
    <property type="match status" value="1"/>
</dbReference>
<dbReference type="Gene3D" id="3.20.20.450">
    <property type="entry name" value="EAL domain"/>
    <property type="match status" value="1"/>
</dbReference>
<dbReference type="GO" id="GO:0071111">
    <property type="term" value="F:cyclic-guanylate-specific phosphodiesterase activity"/>
    <property type="evidence" value="ECO:0007669"/>
    <property type="project" value="InterPro"/>
</dbReference>
<feature type="non-terminal residue" evidence="4">
    <location>
        <position position="644"/>
    </location>
</feature>
<dbReference type="InterPro" id="IPR043128">
    <property type="entry name" value="Rev_trsase/Diguanyl_cyclase"/>
</dbReference>
<dbReference type="EMBL" id="LAZR01010609">
    <property type="protein sequence ID" value="KKM66051.1"/>
    <property type="molecule type" value="Genomic_DNA"/>
</dbReference>
<dbReference type="Pfam" id="PF00990">
    <property type="entry name" value="GGDEF"/>
    <property type="match status" value="1"/>
</dbReference>
<dbReference type="CDD" id="cd01949">
    <property type="entry name" value="GGDEF"/>
    <property type="match status" value="1"/>
</dbReference>
<dbReference type="SUPFAM" id="SSF55073">
    <property type="entry name" value="Nucleotide cyclase"/>
    <property type="match status" value="1"/>
</dbReference>
<organism evidence="4">
    <name type="scientific">marine sediment metagenome</name>
    <dbReference type="NCBI Taxonomy" id="412755"/>
    <lineage>
        <taxon>unclassified sequences</taxon>
        <taxon>metagenomes</taxon>
        <taxon>ecological metagenomes</taxon>
    </lineage>
</organism>
<evidence type="ECO:0000256" key="1">
    <source>
        <dbReference type="SAM" id="Phobius"/>
    </source>
</evidence>
<dbReference type="InterPro" id="IPR035919">
    <property type="entry name" value="EAL_sf"/>
</dbReference>
<feature type="transmembrane region" description="Helical" evidence="1">
    <location>
        <begin position="92"/>
        <end position="115"/>
    </location>
</feature>
<reference evidence="4" key="1">
    <citation type="journal article" date="2015" name="Nature">
        <title>Complex archaea that bridge the gap between prokaryotes and eukaryotes.</title>
        <authorList>
            <person name="Spang A."/>
            <person name="Saw J.H."/>
            <person name="Jorgensen S.L."/>
            <person name="Zaremba-Niedzwiedzka K."/>
            <person name="Martijn J."/>
            <person name="Lind A.E."/>
            <person name="van Eijk R."/>
            <person name="Schleper C."/>
            <person name="Guy L."/>
            <person name="Ettema T.J."/>
        </authorList>
    </citation>
    <scope>NUCLEOTIDE SEQUENCE</scope>
</reference>
<dbReference type="Pfam" id="PF00563">
    <property type="entry name" value="EAL"/>
    <property type="match status" value="1"/>
</dbReference>
<evidence type="ECO:0000259" key="3">
    <source>
        <dbReference type="PROSITE" id="PS50887"/>
    </source>
</evidence>
<proteinExistence type="predicted"/>
<dbReference type="FunFam" id="3.30.70.270:FF:000001">
    <property type="entry name" value="Diguanylate cyclase domain protein"/>
    <property type="match status" value="1"/>
</dbReference>
<feature type="transmembrane region" description="Helical" evidence="1">
    <location>
        <begin position="121"/>
        <end position="139"/>
    </location>
</feature>
<dbReference type="CDD" id="cd01948">
    <property type="entry name" value="EAL"/>
    <property type="match status" value="1"/>
</dbReference>
<name>A0A0F9JU95_9ZZZZ</name>
<dbReference type="PROSITE" id="PS50887">
    <property type="entry name" value="GGDEF"/>
    <property type="match status" value="1"/>
</dbReference>
<dbReference type="InterPro" id="IPR029787">
    <property type="entry name" value="Nucleotide_cyclase"/>
</dbReference>
<dbReference type="InterPro" id="IPR000160">
    <property type="entry name" value="GGDEF_dom"/>
</dbReference>
<dbReference type="Gene3D" id="3.30.70.270">
    <property type="match status" value="1"/>
</dbReference>
<dbReference type="AlphaFoldDB" id="A0A0F9JU95"/>
<feature type="domain" description="EAL" evidence="2">
    <location>
        <begin position="408"/>
        <end position="644"/>
    </location>
</feature>
<feature type="transmembrane region" description="Helical" evidence="1">
    <location>
        <begin position="160"/>
        <end position="182"/>
    </location>
</feature>
<gene>
    <name evidence="4" type="ORF">LCGC14_1485130</name>
</gene>
<sequence length="644" mass="71751">MDIIEKQQIQSQVDRHRLHLLFAEGPVAIVTSLVIGLVLILFLLNDVLQPITLASWTLSIVTVAILRLLFIKKTINNLSSDTPTLPPKQLKYYETIYAVGAFLNGALLGGLSLLMNANWPLGTQLIIPFVLGGLSAAAASSNSSSLSSYYSYVFSSLLPLSYGLFVIGFQFAAALVILYLIMMTIISKRFNNVLVNNIRLRFENESLLGELTESNKTQTHLLLQQKEQHEILDKMAHYDILTNLPNRELLATHLNQAMTQCQRRQKSLAVVLLDLDGFKKINDTYGHELGDKMLINLSCRIKDVLREGDTLSRIGGDEFVAILSDLDNIASCYSVLDRLLKASATPINIDDIVMQVSASIGFTLYPPDDVDAEQLVRHADQAMYMAKLAGKNRYHMFDTAQDKAVQIQRESLGNIRSALERREFVLHYQPQVDMRLGKVIGVEALIRWQHPVRGLVPPLEFLPAIEGHMISLEIGEWVIETALAQAMQWQSKGEYIPISVNISAYQLQQPDFVRRLESLLAAQPNVNPHSLKLEVLETSSLSDLRQVSTTMQACRALGVEFALDDFGTGYSSLTYLRRLPVNLIKIDQSFVRGMLTDADDLAIVEGVIALAKSFKRNVIAEGVETIEHATALLQLGCEWAQGYG</sequence>
<accession>A0A0F9JU95</accession>
<dbReference type="NCBIfam" id="TIGR00254">
    <property type="entry name" value="GGDEF"/>
    <property type="match status" value="1"/>
</dbReference>
<protein>
    <submittedName>
        <fullName evidence="4">Uncharacterized protein</fullName>
    </submittedName>
</protein>
<keyword evidence="1" id="KW-1133">Transmembrane helix</keyword>
<feature type="transmembrane region" description="Helical" evidence="1">
    <location>
        <begin position="50"/>
        <end position="71"/>
    </location>
</feature>
<comment type="caution">
    <text evidence="4">The sequence shown here is derived from an EMBL/GenBank/DDBJ whole genome shotgun (WGS) entry which is preliminary data.</text>
</comment>
<dbReference type="PANTHER" id="PTHR33121">
    <property type="entry name" value="CYCLIC DI-GMP PHOSPHODIESTERASE PDEF"/>
    <property type="match status" value="1"/>
</dbReference>
<dbReference type="PANTHER" id="PTHR33121:SF70">
    <property type="entry name" value="SIGNALING PROTEIN YKOW"/>
    <property type="match status" value="1"/>
</dbReference>
<dbReference type="InterPro" id="IPR050706">
    <property type="entry name" value="Cyclic-di-GMP_PDE-like"/>
</dbReference>